<organism evidence="5 6">
    <name type="scientific">Drosophila navojoa</name>
    <name type="common">Fruit fly</name>
    <dbReference type="NCBI Taxonomy" id="7232"/>
    <lineage>
        <taxon>Eukaryota</taxon>
        <taxon>Metazoa</taxon>
        <taxon>Ecdysozoa</taxon>
        <taxon>Arthropoda</taxon>
        <taxon>Hexapoda</taxon>
        <taxon>Insecta</taxon>
        <taxon>Pterygota</taxon>
        <taxon>Neoptera</taxon>
        <taxon>Endopterygota</taxon>
        <taxon>Diptera</taxon>
        <taxon>Brachycera</taxon>
        <taxon>Muscomorpha</taxon>
        <taxon>Ephydroidea</taxon>
        <taxon>Drosophilidae</taxon>
        <taxon>Drosophila</taxon>
    </lineage>
</organism>
<dbReference type="InterPro" id="IPR009003">
    <property type="entry name" value="Peptidase_S1_PA"/>
</dbReference>
<dbReference type="InterPro" id="IPR001314">
    <property type="entry name" value="Peptidase_S1A"/>
</dbReference>
<evidence type="ECO:0000313" key="6">
    <source>
        <dbReference type="Proteomes" id="UP000295192"/>
    </source>
</evidence>
<dbReference type="PRINTS" id="PR00722">
    <property type="entry name" value="CHYMOTRYPSIN"/>
</dbReference>
<keyword evidence="1" id="KW-1015">Disulfide bond</keyword>
<dbReference type="GO" id="GO:0006508">
    <property type="term" value="P:proteolysis"/>
    <property type="evidence" value="ECO:0007669"/>
    <property type="project" value="InterPro"/>
</dbReference>
<dbReference type="SUPFAM" id="SSF50494">
    <property type="entry name" value="Trypsin-like serine proteases"/>
    <property type="match status" value="1"/>
</dbReference>
<dbReference type="STRING" id="7232.A0A484AUY3"/>
<protein>
    <recommendedName>
        <fullName evidence="4">Peptidase S1 domain-containing protein</fullName>
    </recommendedName>
</protein>
<evidence type="ECO:0000259" key="4">
    <source>
        <dbReference type="PROSITE" id="PS50240"/>
    </source>
</evidence>
<feature type="compositionally biased region" description="Acidic residues" evidence="2">
    <location>
        <begin position="280"/>
        <end position="309"/>
    </location>
</feature>
<proteinExistence type="predicted"/>
<evidence type="ECO:0000256" key="1">
    <source>
        <dbReference type="ARBA" id="ARBA00023157"/>
    </source>
</evidence>
<evidence type="ECO:0000313" key="5">
    <source>
        <dbReference type="EMBL" id="TDG39852.1"/>
    </source>
</evidence>
<name>A0A484AUY3_DRONA</name>
<dbReference type="OMA" id="HCQISAW"/>
<keyword evidence="6" id="KW-1185">Reference proteome</keyword>
<dbReference type="PROSITE" id="PS00134">
    <property type="entry name" value="TRYPSIN_HIS"/>
    <property type="match status" value="1"/>
</dbReference>
<dbReference type="OrthoDB" id="6380398at2759"/>
<dbReference type="Gene3D" id="2.40.10.10">
    <property type="entry name" value="Trypsin-like serine proteases"/>
    <property type="match status" value="1"/>
</dbReference>
<evidence type="ECO:0000256" key="3">
    <source>
        <dbReference type="SAM" id="SignalP"/>
    </source>
</evidence>
<dbReference type="GO" id="GO:0004252">
    <property type="term" value="F:serine-type endopeptidase activity"/>
    <property type="evidence" value="ECO:0007669"/>
    <property type="project" value="InterPro"/>
</dbReference>
<dbReference type="Proteomes" id="UP000295192">
    <property type="component" value="Unassembled WGS sequence"/>
</dbReference>
<evidence type="ECO:0000256" key="2">
    <source>
        <dbReference type="SAM" id="MobiDB-lite"/>
    </source>
</evidence>
<accession>A0A484AUY3</accession>
<dbReference type="PANTHER" id="PTHR24253:SF164">
    <property type="entry name" value="FI06405P"/>
    <property type="match status" value="1"/>
</dbReference>
<dbReference type="InterPro" id="IPR001254">
    <property type="entry name" value="Trypsin_dom"/>
</dbReference>
<reference evidence="5 6" key="1">
    <citation type="journal article" date="2019" name="J. Hered.">
        <title>An Improved Genome Assembly for Drosophila navojoa, the Basal Species in the mojavensis Cluster.</title>
        <authorList>
            <person name="Vanderlinde T."/>
            <person name="Dupim E.G."/>
            <person name="Nazario-Yepiz N.O."/>
            <person name="Carvalho A.B."/>
        </authorList>
    </citation>
    <scope>NUCLEOTIDE SEQUENCE [LARGE SCALE GENOMIC DNA]</scope>
    <source>
        <strain evidence="5">Navoj_Jal97</strain>
        <tissue evidence="5">Whole organism</tissue>
    </source>
</reference>
<sequence length="350" mass="38498">MNALGLFLIVLCSSLGVTESGQTEESNANQALKWQGEKPLSNNHFVSLRRKPANDSYYGAGHVCGGSVISHTVVLTAAHCFVDRTSSNGTFLDKSNFVVVLGKKQLTTDNDKPLFFRLQEVAVLVTMLDMESYDKDIALVHLNGTVPPFIQPVQMTTDTHQPPAHCQISAWTNNQMEYSLGHLVNLNVTLSERPACQQVDLLPGMICAENANDTQLAACIPDDGGPLLCEGQLVGISTGDMRCDMPKQSGIYTSVGHYKSWIDEFVQRYDIREQRQSADSDAEADPESDAEDDMEADADRDGDDDEFDGGVDSKDLTDAIDSTKASGVVHTFNPLKFYLYVIFVWSLFRL</sequence>
<keyword evidence="3" id="KW-0732">Signal</keyword>
<feature type="signal peptide" evidence="3">
    <location>
        <begin position="1"/>
        <end position="20"/>
    </location>
</feature>
<dbReference type="InterPro" id="IPR043504">
    <property type="entry name" value="Peptidase_S1_PA_chymotrypsin"/>
</dbReference>
<dbReference type="PROSITE" id="PS50240">
    <property type="entry name" value="TRYPSIN_DOM"/>
    <property type="match status" value="1"/>
</dbReference>
<comment type="caution">
    <text evidence="5">The sequence shown here is derived from an EMBL/GenBank/DDBJ whole genome shotgun (WGS) entry which is preliminary data.</text>
</comment>
<dbReference type="InterPro" id="IPR018114">
    <property type="entry name" value="TRYPSIN_HIS"/>
</dbReference>
<feature type="chain" id="PRO_5019861306" description="Peptidase S1 domain-containing protein" evidence="3">
    <location>
        <begin position="21"/>
        <end position="350"/>
    </location>
</feature>
<dbReference type="PANTHER" id="PTHR24253">
    <property type="entry name" value="TRANSMEMBRANE PROTEASE SERINE"/>
    <property type="match status" value="1"/>
</dbReference>
<feature type="region of interest" description="Disordered" evidence="2">
    <location>
        <begin position="274"/>
        <end position="315"/>
    </location>
</feature>
<dbReference type="Pfam" id="PF00089">
    <property type="entry name" value="Trypsin"/>
    <property type="match status" value="1"/>
</dbReference>
<dbReference type="EMBL" id="LSRL02000786">
    <property type="protein sequence ID" value="TDG39852.1"/>
    <property type="molecule type" value="Genomic_DNA"/>
</dbReference>
<gene>
    <name evidence="5" type="ORF">AWZ03_013727</name>
</gene>
<dbReference type="AlphaFoldDB" id="A0A484AUY3"/>
<dbReference type="SMART" id="SM00020">
    <property type="entry name" value="Tryp_SPc"/>
    <property type="match status" value="1"/>
</dbReference>
<feature type="domain" description="Peptidase S1" evidence="4">
    <location>
        <begin position="46"/>
        <end position="267"/>
    </location>
</feature>